<dbReference type="InterPro" id="IPR050920">
    <property type="entry name" value="Nematode_rcpt-like_delta"/>
</dbReference>
<evidence type="ECO:0000256" key="2">
    <source>
        <dbReference type="ARBA" id="ARBA00009166"/>
    </source>
</evidence>
<evidence type="ECO:0000256" key="1">
    <source>
        <dbReference type="ARBA" id="ARBA00004141"/>
    </source>
</evidence>
<dbReference type="Proteomes" id="UP000580250">
    <property type="component" value="Unassembled WGS sequence"/>
</dbReference>
<dbReference type="InterPro" id="IPR017452">
    <property type="entry name" value="GPCR_Rhodpsn_7TM"/>
</dbReference>
<keyword evidence="4 6" id="KW-1133">Transmembrane helix</keyword>
<evidence type="ECO:0000256" key="3">
    <source>
        <dbReference type="ARBA" id="ARBA00022692"/>
    </source>
</evidence>
<keyword evidence="3 6" id="KW-0812">Transmembrane</keyword>
<reference evidence="8 9" key="1">
    <citation type="submission" date="2020-08" db="EMBL/GenBank/DDBJ databases">
        <authorList>
            <person name="Koutsovoulos G."/>
            <person name="Danchin GJ E."/>
        </authorList>
    </citation>
    <scope>NUCLEOTIDE SEQUENCE [LARGE SCALE GENOMIC DNA]</scope>
</reference>
<evidence type="ECO:0000313" key="8">
    <source>
        <dbReference type="EMBL" id="CAD2123446.1"/>
    </source>
</evidence>
<dbReference type="PANTHER" id="PTHR22945:SF40">
    <property type="entry name" value="SERPENTINE RECEPTOR, CLASS D (DELTA)-RELATED"/>
    <property type="match status" value="1"/>
</dbReference>
<feature type="domain" description="G-protein coupled receptors family 1 profile" evidence="7">
    <location>
        <begin position="24"/>
        <end position="287"/>
    </location>
</feature>
<name>A0A6V7TJY2_MELEN</name>
<feature type="transmembrane region" description="Helical" evidence="6">
    <location>
        <begin position="192"/>
        <end position="213"/>
    </location>
</feature>
<feature type="transmembrane region" description="Helical" evidence="6">
    <location>
        <begin position="99"/>
        <end position="124"/>
    </location>
</feature>
<keyword evidence="5 6" id="KW-0472">Membrane</keyword>
<feature type="transmembrane region" description="Helical" evidence="6">
    <location>
        <begin position="136"/>
        <end position="159"/>
    </location>
</feature>
<comment type="caution">
    <text evidence="8">The sequence shown here is derived from an EMBL/GenBank/DDBJ whole genome shotgun (WGS) entry which is preliminary data.</text>
</comment>
<dbReference type="EMBL" id="CAJEWN010000002">
    <property type="protein sequence ID" value="CAD2123446.1"/>
    <property type="molecule type" value="Genomic_DNA"/>
</dbReference>
<dbReference type="Pfam" id="PF10317">
    <property type="entry name" value="7TM_GPCR_Srd"/>
    <property type="match status" value="1"/>
</dbReference>
<dbReference type="AlphaFoldDB" id="A0A6V7TJY2"/>
<evidence type="ECO:0000313" key="9">
    <source>
        <dbReference type="Proteomes" id="UP000580250"/>
    </source>
</evidence>
<feature type="transmembrane region" description="Helical" evidence="6">
    <location>
        <begin position="12"/>
        <end position="33"/>
    </location>
</feature>
<feature type="transmembrane region" description="Helical" evidence="6">
    <location>
        <begin position="267"/>
        <end position="291"/>
    </location>
</feature>
<evidence type="ECO:0000256" key="5">
    <source>
        <dbReference type="ARBA" id="ARBA00023136"/>
    </source>
</evidence>
<dbReference type="InterPro" id="IPR019421">
    <property type="entry name" value="7TM_GPCR_serpentine_rcpt_Srd"/>
</dbReference>
<comment type="similarity">
    <text evidence="2">Belongs to the nematode receptor-like protein srd family.</text>
</comment>
<feature type="transmembrane region" description="Helical" evidence="6">
    <location>
        <begin position="233"/>
        <end position="255"/>
    </location>
</feature>
<comment type="subcellular location">
    <subcellularLocation>
        <location evidence="1">Membrane</location>
        <topology evidence="1">Multi-pass membrane protein</topology>
    </subcellularLocation>
</comment>
<organism evidence="8 9">
    <name type="scientific">Meloidogyne enterolobii</name>
    <name type="common">Root-knot nematode worm</name>
    <name type="synonym">Meloidogyne mayaguensis</name>
    <dbReference type="NCBI Taxonomy" id="390850"/>
    <lineage>
        <taxon>Eukaryota</taxon>
        <taxon>Metazoa</taxon>
        <taxon>Ecdysozoa</taxon>
        <taxon>Nematoda</taxon>
        <taxon>Chromadorea</taxon>
        <taxon>Rhabditida</taxon>
        <taxon>Tylenchina</taxon>
        <taxon>Tylenchomorpha</taxon>
        <taxon>Tylenchoidea</taxon>
        <taxon>Meloidogynidae</taxon>
        <taxon>Meloidogyninae</taxon>
        <taxon>Meloidogyne</taxon>
    </lineage>
</organism>
<evidence type="ECO:0000256" key="6">
    <source>
        <dbReference type="SAM" id="Phobius"/>
    </source>
</evidence>
<evidence type="ECO:0000256" key="4">
    <source>
        <dbReference type="ARBA" id="ARBA00022989"/>
    </source>
</evidence>
<evidence type="ECO:0000259" key="7">
    <source>
        <dbReference type="PROSITE" id="PS50262"/>
    </source>
</evidence>
<dbReference type="PANTHER" id="PTHR22945">
    <property type="entry name" value="SERPENTINE RECEPTOR, CLASS D DELTA"/>
    <property type="match status" value="1"/>
</dbReference>
<dbReference type="Gene3D" id="1.20.1070.10">
    <property type="entry name" value="Rhodopsin 7-helix transmembrane proteins"/>
    <property type="match status" value="1"/>
</dbReference>
<sequence>MSDLLDILFKFDYFGCLLIGFPLNIILIILIIFKTPKEMKTHSLILIQSCVIDILLLIIQLLVQGYYLLDTEGNSFVIFPNGIMLYLMKDFDPIICHTVFAFLLYLGDLNLHGLCVQFVYRYLILNRNMKINFRRYLYIFSIAIFLTLIHILHLFFFLIPYTNGGINYFDNFNKTLPFIQYKTEKMTFLTNLPIILIEISAYLIIIICGFKMVKYVNLNTNFDGNLKRLNKQLTRVLIILAVIPFIDQSGLVFLSSSTKINNTTTNIIRILIYIFFHLTPVFNPIICILTNTPYRNAIFKRSQINPQ</sequence>
<protein>
    <recommendedName>
        <fullName evidence="7">G-protein coupled receptors family 1 profile domain-containing protein</fullName>
    </recommendedName>
</protein>
<feature type="transmembrane region" description="Helical" evidence="6">
    <location>
        <begin position="45"/>
        <end position="69"/>
    </location>
</feature>
<gene>
    <name evidence="8" type="ORF">MENT_LOCUS439</name>
</gene>
<dbReference type="SUPFAM" id="SSF81321">
    <property type="entry name" value="Family A G protein-coupled receptor-like"/>
    <property type="match status" value="1"/>
</dbReference>
<proteinExistence type="inferred from homology"/>
<dbReference type="GO" id="GO:0016020">
    <property type="term" value="C:membrane"/>
    <property type="evidence" value="ECO:0007669"/>
    <property type="project" value="UniProtKB-SubCell"/>
</dbReference>
<dbReference type="PROSITE" id="PS50262">
    <property type="entry name" value="G_PROTEIN_RECEP_F1_2"/>
    <property type="match status" value="1"/>
</dbReference>
<accession>A0A6V7TJY2</accession>